<dbReference type="InterPro" id="IPR038109">
    <property type="entry name" value="DNA_bind_recomb_sf"/>
</dbReference>
<protein>
    <submittedName>
        <fullName evidence="2">Recombinase</fullName>
    </submittedName>
</protein>
<evidence type="ECO:0000313" key="2">
    <source>
        <dbReference type="EMBL" id="SDF05248.1"/>
    </source>
</evidence>
<dbReference type="EMBL" id="LT629690">
    <property type="protein sequence ID" value="SDF05248.1"/>
    <property type="molecule type" value="Genomic_DNA"/>
</dbReference>
<proteinExistence type="predicted"/>
<evidence type="ECO:0000259" key="1">
    <source>
        <dbReference type="PROSITE" id="PS51737"/>
    </source>
</evidence>
<reference evidence="2 3" key="1">
    <citation type="submission" date="2016-10" db="EMBL/GenBank/DDBJ databases">
        <authorList>
            <person name="de Groot N.N."/>
        </authorList>
    </citation>
    <scope>NUCLEOTIDE SEQUENCE [LARGE SCALE GENOMIC DNA]</scope>
    <source>
        <strain evidence="2 3">GAS232</strain>
    </source>
</reference>
<dbReference type="Proteomes" id="UP000182427">
    <property type="component" value="Chromosome I"/>
</dbReference>
<dbReference type="InterPro" id="IPR011109">
    <property type="entry name" value="DNA_bind_recombinase_dom"/>
</dbReference>
<dbReference type="GO" id="GO:0000150">
    <property type="term" value="F:DNA strand exchange activity"/>
    <property type="evidence" value="ECO:0007669"/>
    <property type="project" value="InterPro"/>
</dbReference>
<dbReference type="Pfam" id="PF07508">
    <property type="entry name" value="Recombinase"/>
    <property type="match status" value="1"/>
</dbReference>
<accession>A0A1G7HY08</accession>
<dbReference type="AlphaFoldDB" id="A0A1G7HY08"/>
<dbReference type="OrthoDB" id="116607at2"/>
<evidence type="ECO:0000313" key="3">
    <source>
        <dbReference type="Proteomes" id="UP000182427"/>
    </source>
</evidence>
<name>A0A1G7HY08_9BACT</name>
<organism evidence="2 3">
    <name type="scientific">Terriglobus roseus</name>
    <dbReference type="NCBI Taxonomy" id="392734"/>
    <lineage>
        <taxon>Bacteria</taxon>
        <taxon>Pseudomonadati</taxon>
        <taxon>Acidobacteriota</taxon>
        <taxon>Terriglobia</taxon>
        <taxon>Terriglobales</taxon>
        <taxon>Acidobacteriaceae</taxon>
        <taxon>Terriglobus</taxon>
    </lineage>
</organism>
<gene>
    <name evidence="2" type="ORF">SAMN05444167_1248</name>
</gene>
<dbReference type="GO" id="GO:0003677">
    <property type="term" value="F:DNA binding"/>
    <property type="evidence" value="ECO:0007669"/>
    <property type="project" value="InterPro"/>
</dbReference>
<dbReference type="Gene3D" id="3.90.1750.20">
    <property type="entry name" value="Putative Large Serine Recombinase, Chain B, Domain 2"/>
    <property type="match status" value="1"/>
</dbReference>
<dbReference type="PROSITE" id="PS51737">
    <property type="entry name" value="RECOMBINASE_DNA_BIND"/>
    <property type="match status" value="1"/>
</dbReference>
<keyword evidence="3" id="KW-1185">Reference proteome</keyword>
<feature type="domain" description="Recombinase" evidence="1">
    <location>
        <begin position="55"/>
        <end position="141"/>
    </location>
</feature>
<sequence length="141" mass="16647">MPYFERVKDRFSGPFSPALIADRQKAGWQLVSIEWRRELPESETPHEPEHAEEIPYGLRLSDDCMRLEIDPYENAVLRQMMDLLSQDFSYSQIVSDLNEKGLRTRTNAPWDRVSLHKMMPRLIEVGPRLFAEDKRKRSLSR</sequence>
<dbReference type="RefSeq" id="WP_083344378.1">
    <property type="nucleotide sequence ID" value="NZ_LT629690.1"/>
</dbReference>